<feature type="transmembrane region" description="Helical" evidence="11">
    <location>
        <begin position="263"/>
        <end position="285"/>
    </location>
</feature>
<keyword evidence="3" id="KW-0813">Transport</keyword>
<dbReference type="GO" id="GO:0050897">
    <property type="term" value="F:cobalt ion binding"/>
    <property type="evidence" value="ECO:0007669"/>
    <property type="project" value="TreeGrafter"/>
</dbReference>
<dbReference type="InterPro" id="IPR045861">
    <property type="entry name" value="CorA_cytoplasmic_dom"/>
</dbReference>
<evidence type="ECO:0000256" key="6">
    <source>
        <dbReference type="ARBA" id="ARBA00022692"/>
    </source>
</evidence>
<dbReference type="GO" id="GO:0015095">
    <property type="term" value="F:magnesium ion transmembrane transporter activity"/>
    <property type="evidence" value="ECO:0007669"/>
    <property type="project" value="TreeGrafter"/>
</dbReference>
<gene>
    <name evidence="12" type="ORF">GQE98_02485</name>
</gene>
<name>A0A6L8W4W0_9PROT</name>
<organism evidence="12 13">
    <name type="scientific">Sneathiella litorea</name>
    <dbReference type="NCBI Taxonomy" id="2606216"/>
    <lineage>
        <taxon>Bacteria</taxon>
        <taxon>Pseudomonadati</taxon>
        <taxon>Pseudomonadota</taxon>
        <taxon>Alphaproteobacteria</taxon>
        <taxon>Sneathiellales</taxon>
        <taxon>Sneathiellaceae</taxon>
        <taxon>Sneathiella</taxon>
    </lineage>
</organism>
<evidence type="ECO:0000256" key="2">
    <source>
        <dbReference type="ARBA" id="ARBA00009765"/>
    </source>
</evidence>
<evidence type="ECO:0000256" key="3">
    <source>
        <dbReference type="ARBA" id="ARBA00022448"/>
    </source>
</evidence>
<keyword evidence="8 11" id="KW-1133">Transmembrane helix</keyword>
<reference evidence="12 13" key="1">
    <citation type="submission" date="2019-12" db="EMBL/GenBank/DDBJ databases">
        <title>Snethiella sp. nov. sp. isolated from sea sand.</title>
        <authorList>
            <person name="Kim J."/>
            <person name="Jeong S.E."/>
            <person name="Jung H.S."/>
            <person name="Jeon C.O."/>
        </authorList>
    </citation>
    <scope>NUCLEOTIDE SEQUENCE [LARGE SCALE GENOMIC DNA]</scope>
    <source>
        <strain evidence="12 13">DP05</strain>
    </source>
</reference>
<dbReference type="SUPFAM" id="SSF144083">
    <property type="entry name" value="Magnesium transport protein CorA, transmembrane region"/>
    <property type="match status" value="1"/>
</dbReference>
<dbReference type="RefSeq" id="WP_161313962.1">
    <property type="nucleotide sequence ID" value="NZ_WTUW01000001.1"/>
</dbReference>
<evidence type="ECO:0000256" key="8">
    <source>
        <dbReference type="ARBA" id="ARBA00022989"/>
    </source>
</evidence>
<keyword evidence="10 11" id="KW-0472">Membrane</keyword>
<dbReference type="GO" id="GO:0005886">
    <property type="term" value="C:plasma membrane"/>
    <property type="evidence" value="ECO:0007669"/>
    <property type="project" value="UniProtKB-SubCell"/>
</dbReference>
<dbReference type="AlphaFoldDB" id="A0A6L8W4W0"/>
<evidence type="ECO:0000256" key="4">
    <source>
        <dbReference type="ARBA" id="ARBA00022475"/>
    </source>
</evidence>
<dbReference type="Gene3D" id="1.20.58.340">
    <property type="entry name" value="Magnesium transport protein CorA, transmembrane region"/>
    <property type="match status" value="2"/>
</dbReference>
<dbReference type="Gene3D" id="3.30.460.20">
    <property type="entry name" value="CorA soluble domain-like"/>
    <property type="match status" value="1"/>
</dbReference>
<dbReference type="GO" id="GO:0015087">
    <property type="term" value="F:cobalt ion transmembrane transporter activity"/>
    <property type="evidence" value="ECO:0007669"/>
    <property type="project" value="TreeGrafter"/>
</dbReference>
<evidence type="ECO:0000256" key="11">
    <source>
        <dbReference type="SAM" id="Phobius"/>
    </source>
</evidence>
<dbReference type="EMBL" id="WTUW01000001">
    <property type="protein sequence ID" value="MZR29494.1"/>
    <property type="molecule type" value="Genomic_DNA"/>
</dbReference>
<dbReference type="Proteomes" id="UP000476030">
    <property type="component" value="Unassembled WGS sequence"/>
</dbReference>
<evidence type="ECO:0000256" key="5">
    <source>
        <dbReference type="ARBA" id="ARBA00022519"/>
    </source>
</evidence>
<accession>A0A6L8W4W0</accession>
<keyword evidence="4" id="KW-1003">Cell membrane</keyword>
<feature type="transmembrane region" description="Helical" evidence="11">
    <location>
        <begin position="297"/>
        <end position="317"/>
    </location>
</feature>
<evidence type="ECO:0000256" key="10">
    <source>
        <dbReference type="ARBA" id="ARBA00023136"/>
    </source>
</evidence>
<keyword evidence="7" id="KW-0862">Zinc</keyword>
<keyword evidence="5" id="KW-0997">Cell inner membrane</keyword>
<dbReference type="CDD" id="cd12833">
    <property type="entry name" value="ZntB-like_1"/>
    <property type="match status" value="1"/>
</dbReference>
<protein>
    <submittedName>
        <fullName evidence="12">Zinc transporter ZntB</fullName>
    </submittedName>
</protein>
<evidence type="ECO:0000256" key="9">
    <source>
        <dbReference type="ARBA" id="ARBA00023065"/>
    </source>
</evidence>
<dbReference type="InterPro" id="IPR045863">
    <property type="entry name" value="CorA_TM1_TM2"/>
</dbReference>
<keyword evidence="9" id="KW-0406">Ion transport</keyword>
<evidence type="ECO:0000256" key="1">
    <source>
        <dbReference type="ARBA" id="ARBA00004651"/>
    </source>
</evidence>
<keyword evidence="6 11" id="KW-0812">Transmembrane</keyword>
<keyword evidence="13" id="KW-1185">Reference proteome</keyword>
<dbReference type="PANTHER" id="PTHR46494:SF3">
    <property type="entry name" value="ZINC TRANSPORT PROTEIN ZNTB"/>
    <property type="match status" value="1"/>
</dbReference>
<evidence type="ECO:0000313" key="12">
    <source>
        <dbReference type="EMBL" id="MZR29494.1"/>
    </source>
</evidence>
<evidence type="ECO:0000313" key="13">
    <source>
        <dbReference type="Proteomes" id="UP000476030"/>
    </source>
</evidence>
<sequence>MSSPILMAFDFDGEGGGNSVSDKAISRELKNKNLAWVHLDLTHEETKPWLDNEISYLDPFVVDALVAEETRPRIAEIGDGALIILRGVNLNENADPEDMVSIRLWIDAERIISVQRRQLKAVQEIEERILAGKGPKNSGDFINMLLARLSEKMAFVLTELDDATDDVEEKILENPDTAFREKIIDIRKEAIVLRRYMAPQKDAIAQLRLCEFSWLSSGHKRHLQENFDHLLRYVEDLDAIRERAQIVKDELANIIADRLNKNLYVLSVIAAVFLPLGFLTGLLGINVGGIPGVDNPYAFFVFSGILIILVVIQILLFKKFKWF</sequence>
<comment type="subcellular location">
    <subcellularLocation>
        <location evidence="1">Cell membrane</location>
        <topology evidence="1">Multi-pass membrane protein</topology>
    </subcellularLocation>
</comment>
<dbReference type="InterPro" id="IPR002523">
    <property type="entry name" value="MgTranspt_CorA/ZnTranspt_ZntB"/>
</dbReference>
<dbReference type="PANTHER" id="PTHR46494">
    <property type="entry name" value="CORA FAMILY METAL ION TRANSPORTER (EUROFUNG)"/>
    <property type="match status" value="1"/>
</dbReference>
<dbReference type="SUPFAM" id="SSF143865">
    <property type="entry name" value="CorA soluble domain-like"/>
    <property type="match status" value="1"/>
</dbReference>
<comment type="similarity">
    <text evidence="2">Belongs to the CorA metal ion transporter (MIT) (TC 1.A.35) family.</text>
</comment>
<proteinExistence type="inferred from homology"/>
<dbReference type="GO" id="GO:0000287">
    <property type="term" value="F:magnesium ion binding"/>
    <property type="evidence" value="ECO:0007669"/>
    <property type="project" value="TreeGrafter"/>
</dbReference>
<dbReference type="Pfam" id="PF01544">
    <property type="entry name" value="CorA"/>
    <property type="match status" value="1"/>
</dbReference>
<comment type="caution">
    <text evidence="12">The sequence shown here is derived from an EMBL/GenBank/DDBJ whole genome shotgun (WGS) entry which is preliminary data.</text>
</comment>
<evidence type="ECO:0000256" key="7">
    <source>
        <dbReference type="ARBA" id="ARBA00022833"/>
    </source>
</evidence>